<dbReference type="HOGENOM" id="CLU_065564_0_0_11"/>
<proteinExistence type="predicted"/>
<dbReference type="Pfam" id="PF10117">
    <property type="entry name" value="McrBC"/>
    <property type="match status" value="1"/>
</dbReference>
<dbReference type="GO" id="GO:0009307">
    <property type="term" value="P:DNA restriction-modification system"/>
    <property type="evidence" value="ECO:0007669"/>
    <property type="project" value="InterPro"/>
</dbReference>
<reference evidence="1" key="1">
    <citation type="submission" date="2010-08" db="EMBL/GenBank/DDBJ databases">
        <authorList>
            <person name="Muzny D."/>
            <person name="Qin X."/>
            <person name="Buhay C."/>
            <person name="Dugan-Rocha S."/>
            <person name="Ding Y."/>
            <person name="Chen G."/>
            <person name="Hawes A."/>
            <person name="Holder M."/>
            <person name="Jhangiani S."/>
            <person name="Johnson A."/>
            <person name="Khan Z."/>
            <person name="Li Z."/>
            <person name="Liu W."/>
            <person name="Liu X."/>
            <person name="Perez L."/>
            <person name="Shen H."/>
            <person name="Wang Q."/>
            <person name="Watt J."/>
            <person name="Xi L."/>
            <person name="Xin Y."/>
            <person name="Zhou J."/>
            <person name="Deng J."/>
            <person name="Jiang H."/>
            <person name="Liu Y."/>
            <person name="Qu J."/>
            <person name="Song X.-Z."/>
            <person name="Zhang L."/>
            <person name="Villasana D."/>
            <person name="Johnson A."/>
            <person name="Liu J."/>
            <person name="Liyanage D."/>
            <person name="Lorensuhewa L."/>
            <person name="Robinson T."/>
            <person name="Song A."/>
            <person name="Song B.-B."/>
            <person name="Dinh H."/>
            <person name="Thornton R."/>
            <person name="Coyle M."/>
            <person name="Francisco L."/>
            <person name="Jackson L."/>
            <person name="Javaid M."/>
            <person name="Korchina V."/>
            <person name="Kovar C."/>
            <person name="Mata R."/>
            <person name="Mathew T."/>
            <person name="Ngo R."/>
            <person name="Nguyen L."/>
            <person name="Nguyen N."/>
            <person name="Okwuonu G."/>
            <person name="Ongeri F."/>
            <person name="Pham C."/>
            <person name="Simmons D."/>
            <person name="Wilczek-Boney K."/>
            <person name="Hale W."/>
            <person name="Jakkamsetti A."/>
            <person name="Pham P."/>
            <person name="Ruth R."/>
            <person name="San Lucas F."/>
            <person name="Warren J."/>
            <person name="Zhang J."/>
            <person name="Zhao Z."/>
            <person name="Zhou C."/>
            <person name="Zhu D."/>
            <person name="Lee S."/>
            <person name="Bess C."/>
            <person name="Blankenburg K."/>
            <person name="Forbes L."/>
            <person name="Fu Q."/>
            <person name="Gubbala S."/>
            <person name="Hirani K."/>
            <person name="Jayaseelan J.C."/>
            <person name="Lara F."/>
            <person name="Munidasa M."/>
            <person name="Palculict T."/>
            <person name="Patil S."/>
            <person name="Pu L.-L."/>
            <person name="Saada N."/>
            <person name="Tang L."/>
            <person name="Weissenberger G."/>
            <person name="Zhu Y."/>
            <person name="Hemphill L."/>
            <person name="Shang Y."/>
            <person name="Youmans B."/>
            <person name="Ayvaz T."/>
            <person name="Ross M."/>
            <person name="Santibanez J."/>
            <person name="Aqrawi P."/>
            <person name="Gross S."/>
            <person name="Joshi V."/>
            <person name="Fowler G."/>
            <person name="Nazareth L."/>
            <person name="Reid J."/>
            <person name="Worley K."/>
            <person name="Petrosino J."/>
            <person name="Highlander S."/>
            <person name="Gibbs R."/>
        </authorList>
    </citation>
    <scope>NUCLEOTIDE SEQUENCE [LARGE SCALE GENOMIC DNA]</scope>
    <source>
        <strain evidence="1">DSM 15272</strain>
    </source>
</reference>
<accession>E2S7Z1</accession>
<evidence type="ECO:0000313" key="1">
    <source>
        <dbReference type="EMBL" id="EFQ84807.1"/>
    </source>
</evidence>
<dbReference type="eggNOG" id="COG4268">
    <property type="taxonomic scope" value="Bacteria"/>
</dbReference>
<dbReference type="PIRSF" id="PIRSF003109">
    <property type="entry name" value="McrC"/>
    <property type="match status" value="1"/>
</dbReference>
<protein>
    <submittedName>
        <fullName evidence="1">5-methylcytosine-specific restriction enzyme subunit McrC</fullName>
    </submittedName>
</protein>
<sequence length="357" mass="39772">MTPKIPIKNVWLLQLYASSLYRAVGQRLVAAEDNPEDLPAFVAGMLADAVTQRLHTGLSVGFQRTSRPLTRVRGRIDVLPTARHQLLSRGQVHCTFDEVVADTPANRLARAALWRAATLVPHEPRFRSLALQLEAAGVRGPCPPLSRVPGLHRERLLVRDRQMIATADLLLSLAIPTTDEGGKLLPAPDMDERYLRVLFERACVGFFRLRLEPQGWKVNHNSPLKWDTSFMSSGMGAILPGMELDIELVHHDLTGPGRRRVVIDTKFTTITKMNQYGNLKLRSGYIYQIYAYLMSQEASETDPKSEGLMLHPVVGERVDEEVVIQGHRIRFATVDLAADSATLAEQLLATITPHVAD</sequence>
<dbReference type="RefSeq" id="WP_007076715.1">
    <property type="nucleotide sequence ID" value="NZ_CM001024.1"/>
</dbReference>
<name>E2S7Z1_9ACTN</name>
<gene>
    <name evidence="1" type="ORF">HMPREF0063_10148</name>
</gene>
<dbReference type="InterPro" id="IPR014407">
    <property type="entry name" value="McrC_bac"/>
</dbReference>
<dbReference type="AlphaFoldDB" id="E2S7Z1"/>
<dbReference type="InterPro" id="IPR019292">
    <property type="entry name" value="McrC"/>
</dbReference>
<comment type="caution">
    <text evidence="1">The sequence shown here is derived from an EMBL/GenBank/DDBJ whole genome shotgun (WGS) entry which is preliminary data.</text>
</comment>
<dbReference type="PANTHER" id="PTHR38733:SF1">
    <property type="entry name" value="TYPE IV METHYL-DIRECTED RESTRICTION ENZYME ECOKMCRBC"/>
    <property type="match status" value="1"/>
</dbReference>
<dbReference type="PANTHER" id="PTHR38733">
    <property type="entry name" value="PROTEIN MCRC"/>
    <property type="match status" value="1"/>
</dbReference>
<dbReference type="EMBL" id="ACLF03000001">
    <property type="protein sequence ID" value="EFQ84807.1"/>
    <property type="molecule type" value="Genomic_DNA"/>
</dbReference>
<dbReference type="Proteomes" id="UP000003111">
    <property type="component" value="Unassembled WGS sequence"/>
</dbReference>
<evidence type="ECO:0000313" key="2">
    <source>
        <dbReference type="Proteomes" id="UP000003111"/>
    </source>
</evidence>
<dbReference type="REBASE" id="30134">
    <property type="entry name" value="Ama15272McrBCP"/>
</dbReference>
<keyword evidence="2" id="KW-1185">Reference proteome</keyword>
<organism evidence="1 2">
    <name type="scientific">Aeromicrobium marinum DSM 15272</name>
    <dbReference type="NCBI Taxonomy" id="585531"/>
    <lineage>
        <taxon>Bacteria</taxon>
        <taxon>Bacillati</taxon>
        <taxon>Actinomycetota</taxon>
        <taxon>Actinomycetes</taxon>
        <taxon>Propionibacteriales</taxon>
        <taxon>Nocardioidaceae</taxon>
        <taxon>Aeromicrobium</taxon>
    </lineage>
</organism>